<accession>A0ABD3CKU2</accession>
<keyword evidence="2" id="KW-1185">Reference proteome</keyword>
<dbReference type="Proteomes" id="UP001632038">
    <property type="component" value="Unassembled WGS sequence"/>
</dbReference>
<name>A0ABD3CKU2_9LAMI</name>
<proteinExistence type="predicted"/>
<dbReference type="EMBL" id="JAVIJP010000032">
    <property type="protein sequence ID" value="KAL3630555.1"/>
    <property type="molecule type" value="Genomic_DNA"/>
</dbReference>
<reference evidence="2" key="1">
    <citation type="journal article" date="2024" name="IScience">
        <title>Strigolactones Initiate the Formation of Haustorium-like Structures in Castilleja.</title>
        <authorList>
            <person name="Buerger M."/>
            <person name="Peterson D."/>
            <person name="Chory J."/>
        </authorList>
    </citation>
    <scope>NUCLEOTIDE SEQUENCE [LARGE SCALE GENOMIC DNA]</scope>
</reference>
<evidence type="ECO:0000313" key="2">
    <source>
        <dbReference type="Proteomes" id="UP001632038"/>
    </source>
</evidence>
<protein>
    <submittedName>
        <fullName evidence="1">Uncharacterized protein</fullName>
    </submittedName>
</protein>
<organism evidence="1 2">
    <name type="scientific">Castilleja foliolosa</name>
    <dbReference type="NCBI Taxonomy" id="1961234"/>
    <lineage>
        <taxon>Eukaryota</taxon>
        <taxon>Viridiplantae</taxon>
        <taxon>Streptophyta</taxon>
        <taxon>Embryophyta</taxon>
        <taxon>Tracheophyta</taxon>
        <taxon>Spermatophyta</taxon>
        <taxon>Magnoliopsida</taxon>
        <taxon>eudicotyledons</taxon>
        <taxon>Gunneridae</taxon>
        <taxon>Pentapetalae</taxon>
        <taxon>asterids</taxon>
        <taxon>lamiids</taxon>
        <taxon>Lamiales</taxon>
        <taxon>Orobanchaceae</taxon>
        <taxon>Pedicularideae</taxon>
        <taxon>Castillejinae</taxon>
        <taxon>Castilleja</taxon>
    </lineage>
</organism>
<dbReference type="AlphaFoldDB" id="A0ABD3CKU2"/>
<sequence>MESVVVLRSCKIACGQNVSSSANRHGTLLVSCVKTSEATVVAKSEVGYSQGVVLSAGQQNEIQDKKIAINATLPYVFEALLSEVCDPTKIAELKIKIRSLQNPQETDHCWPTIPAPVFFQTAISALPSKPENEVTSVSPLPPKSSENLSAFTYVSFE</sequence>
<evidence type="ECO:0000313" key="1">
    <source>
        <dbReference type="EMBL" id="KAL3630555.1"/>
    </source>
</evidence>
<comment type="caution">
    <text evidence="1">The sequence shown here is derived from an EMBL/GenBank/DDBJ whole genome shotgun (WGS) entry which is preliminary data.</text>
</comment>
<gene>
    <name evidence="1" type="ORF">CASFOL_023539</name>
</gene>